<name>A0A385SUK3_9BACT</name>
<evidence type="ECO:0008006" key="4">
    <source>
        <dbReference type="Google" id="ProtNLM"/>
    </source>
</evidence>
<keyword evidence="1" id="KW-0732">Signal</keyword>
<organism evidence="2 3">
    <name type="scientific">Chryseolinea soli</name>
    <dbReference type="NCBI Taxonomy" id="2321403"/>
    <lineage>
        <taxon>Bacteria</taxon>
        <taxon>Pseudomonadati</taxon>
        <taxon>Bacteroidota</taxon>
        <taxon>Cytophagia</taxon>
        <taxon>Cytophagales</taxon>
        <taxon>Fulvivirgaceae</taxon>
        <taxon>Chryseolinea</taxon>
    </lineage>
</organism>
<feature type="signal peptide" evidence="1">
    <location>
        <begin position="1"/>
        <end position="16"/>
    </location>
</feature>
<feature type="chain" id="PRO_5017253692" description="Lipocalin-like domain-containing protein" evidence="1">
    <location>
        <begin position="17"/>
        <end position="148"/>
    </location>
</feature>
<keyword evidence="3" id="KW-1185">Reference proteome</keyword>
<dbReference type="AlphaFoldDB" id="A0A385SUK3"/>
<dbReference type="Proteomes" id="UP000266183">
    <property type="component" value="Chromosome"/>
</dbReference>
<gene>
    <name evidence="2" type="ORF">D4L85_23560</name>
</gene>
<evidence type="ECO:0000313" key="3">
    <source>
        <dbReference type="Proteomes" id="UP000266183"/>
    </source>
</evidence>
<reference evidence="3" key="1">
    <citation type="submission" date="2018-09" db="EMBL/GenBank/DDBJ databases">
        <title>Chryseolinea sp. KIS68-18 isolated from soil.</title>
        <authorList>
            <person name="Weon H.-Y."/>
            <person name="Kwon S.-W."/>
            <person name="Lee S.A."/>
        </authorList>
    </citation>
    <scope>NUCLEOTIDE SEQUENCE [LARGE SCALE GENOMIC DNA]</scope>
    <source>
        <strain evidence="3">KIS68-18</strain>
    </source>
</reference>
<dbReference type="EMBL" id="CP032382">
    <property type="protein sequence ID" value="AYB33380.1"/>
    <property type="molecule type" value="Genomic_DNA"/>
</dbReference>
<evidence type="ECO:0000313" key="2">
    <source>
        <dbReference type="EMBL" id="AYB33380.1"/>
    </source>
</evidence>
<proteinExistence type="predicted"/>
<sequence>MYALVLGILFSTALLAQDAKKVPPKTIEAIRGSWKIAKIMSGTQEVAKNPTSGQWIAFRSDGTYVNHGTALDSGSYRLNENQSSLYLESHVNPGKGKDSPKLITEYKITLQDDNMILQRKNEKSTQGKHADNMKYYYVRIGEETSSVN</sequence>
<evidence type="ECO:0000256" key="1">
    <source>
        <dbReference type="SAM" id="SignalP"/>
    </source>
</evidence>
<dbReference type="KEGG" id="chk:D4L85_23560"/>
<protein>
    <recommendedName>
        <fullName evidence="4">Lipocalin-like domain-containing protein</fullName>
    </recommendedName>
</protein>
<accession>A0A385SUK3</accession>